<feature type="domain" description="KAP NTPase" evidence="1">
    <location>
        <begin position="38"/>
        <end position="340"/>
    </location>
</feature>
<dbReference type="Proteomes" id="UP001169823">
    <property type="component" value="Unassembled WGS sequence"/>
</dbReference>
<dbReference type="RefSeq" id="WP_303481149.1">
    <property type="nucleotide sequence ID" value="NZ_JAUOPJ010000003.1"/>
</dbReference>
<dbReference type="SUPFAM" id="SSF52540">
    <property type="entry name" value="P-loop containing nucleoside triphosphate hydrolases"/>
    <property type="match status" value="1"/>
</dbReference>
<gene>
    <name evidence="2" type="ORF">Q4494_04775</name>
</gene>
<dbReference type="Gene3D" id="3.40.50.300">
    <property type="entry name" value="P-loop containing nucleotide triphosphate hydrolases"/>
    <property type="match status" value="1"/>
</dbReference>
<reference evidence="2" key="1">
    <citation type="submission" date="2023-07" db="EMBL/GenBank/DDBJ databases">
        <title>Genome content predicts the carbon catabolic preferences of heterotrophic bacteria.</title>
        <authorList>
            <person name="Gralka M."/>
        </authorList>
    </citation>
    <scope>NUCLEOTIDE SEQUENCE</scope>
    <source>
        <strain evidence="2">I2M02</strain>
    </source>
</reference>
<organism evidence="2 3">
    <name type="scientific">Celeribacter halophilus</name>
    <dbReference type="NCBI Taxonomy" id="576117"/>
    <lineage>
        <taxon>Bacteria</taxon>
        <taxon>Pseudomonadati</taxon>
        <taxon>Pseudomonadota</taxon>
        <taxon>Alphaproteobacteria</taxon>
        <taxon>Rhodobacterales</taxon>
        <taxon>Roseobacteraceae</taxon>
        <taxon>Celeribacter</taxon>
    </lineage>
</organism>
<dbReference type="Pfam" id="PF07693">
    <property type="entry name" value="KAP_NTPase"/>
    <property type="match status" value="1"/>
</dbReference>
<accession>A0AAW7XTT4</accession>
<dbReference type="EMBL" id="JAUOPJ010000003">
    <property type="protein sequence ID" value="MDO6456384.1"/>
    <property type="molecule type" value="Genomic_DNA"/>
</dbReference>
<proteinExistence type="predicted"/>
<dbReference type="InterPro" id="IPR027417">
    <property type="entry name" value="P-loop_NTPase"/>
</dbReference>
<name>A0AAW7XTT4_9RHOB</name>
<protein>
    <submittedName>
        <fullName evidence="2">P-loop NTPase fold protein</fullName>
    </submittedName>
</protein>
<dbReference type="InterPro" id="IPR011646">
    <property type="entry name" value="KAP_P-loop"/>
</dbReference>
<dbReference type="AlphaFoldDB" id="A0AAW7XTT4"/>
<evidence type="ECO:0000313" key="3">
    <source>
        <dbReference type="Proteomes" id="UP001169823"/>
    </source>
</evidence>
<sequence length="459" mass="51818">MTAQRLTIPEPEIELYEDGFDATDRGVADLGRADDGKKLSDLVEKITEPMVIAVDAPWGAGKSVFLKCWVGEHIKPKYKRKTTTVYFDAFASDYMDDPLIALIAAVTHRFEKENANLSISEKALSALNSIKKYAPALGRGLLKFGINIATAGALQEIENQEQSLLDDAMKSGADVITPATDHFWKRELGQKQIMESFRDSLRELAADQKLVIVVDELDRCRPDYALNLLEVIKHFFNIENVHFVLGVNLTELENSVRARYGAGVNAGLYLQKFVTVTMRLHDHELARPRKEDYFRTLCRQVGILQNGSPPYIAKTYLELAADPSAITLRGLQHFARSLAVSPSSSDKWGNPTINRNNEFLRFGLLFMNSFHPHLISRLKHEQLSYEDIETVLQLPDPREATGTKEHATVAWMLCLRQQGNSEVFDVFFENNAASMCASFDYSTLLYIWNNFASVFELTR</sequence>
<evidence type="ECO:0000259" key="1">
    <source>
        <dbReference type="Pfam" id="PF07693"/>
    </source>
</evidence>
<comment type="caution">
    <text evidence="2">The sequence shown here is derived from an EMBL/GenBank/DDBJ whole genome shotgun (WGS) entry which is preliminary data.</text>
</comment>
<evidence type="ECO:0000313" key="2">
    <source>
        <dbReference type="EMBL" id="MDO6456384.1"/>
    </source>
</evidence>